<dbReference type="AlphaFoldDB" id="A0A6M3KE88"/>
<name>A0A6M3KE88_9ZZZZ</name>
<evidence type="ECO:0000313" key="2">
    <source>
        <dbReference type="EMBL" id="QJA80246.1"/>
    </source>
</evidence>
<proteinExistence type="predicted"/>
<reference evidence="2" key="1">
    <citation type="submission" date="2020-03" db="EMBL/GenBank/DDBJ databases">
        <title>The deep terrestrial virosphere.</title>
        <authorList>
            <person name="Holmfeldt K."/>
            <person name="Nilsson E."/>
            <person name="Simone D."/>
            <person name="Lopez-Fernandez M."/>
            <person name="Wu X."/>
            <person name="de Brujin I."/>
            <person name="Lundin D."/>
            <person name="Andersson A."/>
            <person name="Bertilsson S."/>
            <person name="Dopson M."/>
        </authorList>
    </citation>
    <scope>NUCLEOTIDE SEQUENCE</scope>
    <source>
        <strain evidence="2">MM415A00757</strain>
        <strain evidence="1">MM415B00458</strain>
    </source>
</reference>
<gene>
    <name evidence="2" type="ORF">MM415A00757_0015</name>
    <name evidence="1" type="ORF">MM415B00458_0002</name>
</gene>
<protein>
    <submittedName>
        <fullName evidence="2">Uncharacterized protein</fullName>
    </submittedName>
</protein>
<dbReference type="EMBL" id="MT142413">
    <property type="protein sequence ID" value="QJA80246.1"/>
    <property type="molecule type" value="Genomic_DNA"/>
</dbReference>
<evidence type="ECO:0000313" key="1">
    <source>
        <dbReference type="EMBL" id="QJA64851.1"/>
    </source>
</evidence>
<accession>A0A6M3KE88</accession>
<organism evidence="2">
    <name type="scientific">viral metagenome</name>
    <dbReference type="NCBI Taxonomy" id="1070528"/>
    <lineage>
        <taxon>unclassified sequences</taxon>
        <taxon>metagenomes</taxon>
        <taxon>organismal metagenomes</taxon>
    </lineage>
</organism>
<dbReference type="EMBL" id="MT141528">
    <property type="protein sequence ID" value="QJA64851.1"/>
    <property type="molecule type" value="Genomic_DNA"/>
</dbReference>
<sequence length="73" mass="8518">MSMVERAIEEKVPYWICPDCKTVYFGAVSPFRFCPKCREESERKKVEYWAGVVEKNKPLVQNILAKYLTGAQK</sequence>